<feature type="compositionally biased region" description="Basic residues" evidence="3">
    <location>
        <begin position="2043"/>
        <end position="2052"/>
    </location>
</feature>
<evidence type="ECO:0000313" key="7">
    <source>
        <dbReference type="Proteomes" id="UP000516117"/>
    </source>
</evidence>
<dbReference type="CDD" id="cd00063">
    <property type="entry name" value="FN3"/>
    <property type="match status" value="1"/>
</dbReference>
<feature type="region of interest" description="Disordered" evidence="3">
    <location>
        <begin position="2034"/>
        <end position="2073"/>
    </location>
</feature>
<dbReference type="InterPro" id="IPR027417">
    <property type="entry name" value="P-loop_NTPase"/>
</dbReference>
<dbReference type="EMBL" id="CP060789">
    <property type="protein sequence ID" value="QNP55031.1"/>
    <property type="molecule type" value="Genomic_DNA"/>
</dbReference>
<dbReference type="Pfam" id="PF17963">
    <property type="entry name" value="Big_9"/>
    <property type="match status" value="5"/>
</dbReference>
<dbReference type="GO" id="GO:0000272">
    <property type="term" value="P:polysaccharide catabolic process"/>
    <property type="evidence" value="ECO:0007669"/>
    <property type="project" value="UniProtKB-KW"/>
</dbReference>
<evidence type="ECO:0000313" key="6">
    <source>
        <dbReference type="EMBL" id="QNP55031.1"/>
    </source>
</evidence>
<dbReference type="Pfam" id="PF17863">
    <property type="entry name" value="AAA_lid_2"/>
    <property type="match status" value="1"/>
</dbReference>
<evidence type="ECO:0000256" key="3">
    <source>
        <dbReference type="SAM" id="MobiDB-lite"/>
    </source>
</evidence>
<dbReference type="Pfam" id="PF07726">
    <property type="entry name" value="AAA_3"/>
    <property type="match status" value="1"/>
</dbReference>
<evidence type="ECO:0000259" key="5">
    <source>
        <dbReference type="PROSITE" id="PS50853"/>
    </source>
</evidence>
<dbReference type="InterPro" id="IPR036116">
    <property type="entry name" value="FN3_sf"/>
</dbReference>
<dbReference type="PANTHER" id="PTHR42759:SF5">
    <property type="entry name" value="METHANOL DEHYDROGENASE REGULATOR"/>
    <property type="match status" value="1"/>
</dbReference>
<keyword evidence="4" id="KW-0472">Membrane</keyword>
<keyword evidence="7" id="KW-1185">Reference proteome</keyword>
<dbReference type="GO" id="GO:0005524">
    <property type="term" value="F:ATP binding"/>
    <property type="evidence" value="ECO:0007669"/>
    <property type="project" value="InterPro"/>
</dbReference>
<feature type="region of interest" description="Disordered" evidence="3">
    <location>
        <begin position="1582"/>
        <end position="1602"/>
    </location>
</feature>
<keyword evidence="1" id="KW-0326">Glycosidase</keyword>
<dbReference type="InterPro" id="IPR003961">
    <property type="entry name" value="FN3_dom"/>
</dbReference>
<dbReference type="GO" id="GO:0016887">
    <property type="term" value="F:ATP hydrolysis activity"/>
    <property type="evidence" value="ECO:0007669"/>
    <property type="project" value="InterPro"/>
</dbReference>
<keyword evidence="1" id="KW-0378">Hydrolase</keyword>
<dbReference type="InterPro" id="IPR041628">
    <property type="entry name" value="ChlI/MoxR_AAA_lid"/>
</dbReference>
<dbReference type="NCBIfam" id="NF012211">
    <property type="entry name" value="tand_rpt_95"/>
    <property type="match status" value="1"/>
</dbReference>
<accession>A0A7H0H3B5</accession>
<feature type="compositionally biased region" description="Basic and acidic residues" evidence="3">
    <location>
        <begin position="400"/>
        <end position="411"/>
    </location>
</feature>
<name>A0A7H0H3B5_9ACTN</name>
<evidence type="ECO:0000256" key="4">
    <source>
        <dbReference type="SAM" id="Phobius"/>
    </source>
</evidence>
<dbReference type="Gene3D" id="2.60.40.10">
    <property type="entry name" value="Immunoglobulins"/>
    <property type="match status" value="2"/>
</dbReference>
<dbReference type="SUPFAM" id="SSF52540">
    <property type="entry name" value="P-loop containing nucleoside triphosphate hydrolases"/>
    <property type="match status" value="1"/>
</dbReference>
<dbReference type="InterPro" id="IPR050764">
    <property type="entry name" value="CbbQ/NirQ/NorQ/GpvN"/>
</dbReference>
<feature type="transmembrane region" description="Helical" evidence="4">
    <location>
        <begin position="24"/>
        <end position="42"/>
    </location>
</feature>
<keyword evidence="4" id="KW-0812">Transmembrane</keyword>
<dbReference type="SUPFAM" id="SSF49265">
    <property type="entry name" value="Fibronectin type III"/>
    <property type="match status" value="1"/>
</dbReference>
<protein>
    <submittedName>
        <fullName evidence="6">AAA family ATPase</fullName>
    </submittedName>
</protein>
<dbReference type="PROSITE" id="PS50853">
    <property type="entry name" value="FN3"/>
    <property type="match status" value="1"/>
</dbReference>
<organism evidence="6 7">
    <name type="scientific">Tessaracoccus defluvii</name>
    <dbReference type="NCBI Taxonomy" id="1285901"/>
    <lineage>
        <taxon>Bacteria</taxon>
        <taxon>Bacillati</taxon>
        <taxon>Actinomycetota</taxon>
        <taxon>Actinomycetes</taxon>
        <taxon>Propionibacteriales</taxon>
        <taxon>Propionibacteriaceae</taxon>
        <taxon>Tessaracoccus</taxon>
    </lineage>
</organism>
<feature type="compositionally biased region" description="Polar residues" evidence="3">
    <location>
        <begin position="2057"/>
        <end position="2073"/>
    </location>
</feature>
<feature type="domain" description="Fibronectin type-III" evidence="5">
    <location>
        <begin position="1594"/>
        <end position="1697"/>
    </location>
</feature>
<keyword evidence="2" id="KW-0624">Polysaccharide degradation</keyword>
<feature type="region of interest" description="Disordered" evidence="3">
    <location>
        <begin position="383"/>
        <end position="420"/>
    </location>
</feature>
<dbReference type="InterPro" id="IPR011703">
    <property type="entry name" value="ATPase_AAA-3"/>
</dbReference>
<dbReference type="RefSeq" id="WP_187720167.1">
    <property type="nucleotide sequence ID" value="NZ_CP060789.1"/>
</dbReference>
<keyword evidence="4" id="KW-1133">Transmembrane helix</keyword>
<gene>
    <name evidence="6" type="ORF">H9L22_12205</name>
</gene>
<proteinExistence type="predicted"/>
<dbReference type="InterPro" id="IPR013783">
    <property type="entry name" value="Ig-like_fold"/>
</dbReference>
<keyword evidence="2" id="KW-0119">Carbohydrate metabolism</keyword>
<feature type="compositionally biased region" description="Polar residues" evidence="3">
    <location>
        <begin position="387"/>
        <end position="399"/>
    </location>
</feature>
<sequence length="2393" mass="254220">MTQTEVTPTARGLRLTSRFLKRSWQGILVGTLAFGIGVAAYASPGLIEADVQLDHGNVYAVKRDSDRVGTINAQIDEVTGAVGSGDSTVELLQEDDVVLAHLPQSDQLTFYNPGRDALGNLNQLPSNAFLQLVGGNLLVFNPVNGRAWFGEAATVAEYDFQKEKADLELSENAAVTLTVDGDIIGLDPARSALVRLGEEGLVSTPLPFELSTAQLNVELSAVGDKAVVLDRISQRIWVEGMSEAFDVSGASSTQLLPPVASVLGGREGLRAVYATSAGLIGVSSDGTRRVAGDRQATPVAPVQVGDCIYGAFVGGGEGQFVKACAGQEPRIEEIPQITSDGTELTFQVNRTTVGLNDQANGTVWLVDKNMTVVPPEAWEPFLKSQEPEQTTEPDNNPDNQPERQEENRDPIANDDSLAARAGRSTILTVLDNDTDPDGDVLTIRSLTSEVPGARLEPVRDGAGLQITVDPETKGTLAFTYEVADGRGGTDTAQVTVRVLSGDTTVENTAPRKFEHAQDLTVELGQAGVTKRVLLDWRDPDGDPLMLKDADMDPSHDDIVNFTPDGTLTYTDIGKTTGRKTIRIVVSDGVADTEGELVVNVVEEEVAPIAYGDFVTTAVGEAVTIEPLLNDVGANLTLSEFRVLECTSECVTEERYRDKAFTFKAARAGVYYATYTVTNGQAATGTIRIDVRAPGAAHAPVAALDVALLPPGGSVIVDPLLNDTDADGDVLVIQTYSHSPALEVVMERRHLMTIRAVHTPEAPVDIQYRVSDGKTSVVGTIVVIPTESGGLLNPRAVPDTLSVRSGATGAVDVLQNDTSPVGLDLELAELTDNPFGERAWIEGNRVRVAVPAGTAAGTSTIAYVVRDSEGNQSAGRLTVTVVSEDADNEAPRPRQVIDRVLAGTTTRIPVNIDGVDPNGDAVRLVGLGSGPRLGRVTEIGEEYFTYEAYPTSEGTDNFYYALVDSYGRHATGSVRIGVAPPTKLNSPPVGVMDEITVRPGRQVQLAALANDFDVDGDSIGYSSDSPAVMSDKGIEVALLDDRELVLTAPDKVGDYLGRYDITDARGETAYGNLRVIVEEDAPLLAPVTRNDIVPMASLIGKEWVDIDAMANDYDPDGPRDQLTLRVPDYGAPEEQAARVSEDGTKVTVRILDRMQQIRYELVDSDDNVTNGIVTVPGLQDAVPVLRDQNLEITATAGQPVTIGLNDIVVGTGGREVRLTDADNVTATHGAAKPAGEDTVEYRPDETYQGPASVVFEVVDRAKDEKDDTARSAFISLKVKVLRPKIDGSNPNGTETTVFQNLPPERLSEEPTLRVGQGEEEGRLDLLALFRDPDGDSIFIDGGLRVTGGGGGIDHRLEGSHLIASAPLSTQPGATVELSGTVRDAADNTTPFTVRVLVIPSSAPLTSTGDDVVDTAAAGVALPMFPLSNDKSFVMRDTSLRITAVRKLGGEGSISLNESTGEVTVVPAAGWHGALTASYTVMDSTNDPNRQVEGKIRVQVKDKPGRPSAPYSASAGDGEVSFTYDSTGDGGAEISTRVATATSPGQDPVTANCGIGYCRVTGLRNGVLWTFTVQEGNIIGMSDQSPTSGAVKPDARPAAPTGPTLTSADRALLLNWTHNPQYNSRFGGSPIRDYLVTLYDDAGNVLAADTSVRPNDLPYRWEGLENGKRYMFSVKARNINDDIAPSDASPMSPVEYPAGKPIGSIPVTATVIESEAGGGFSVSFDRSAINPNGDPVSMYTIMPVVQGGGELPALSRQVAASTLSGNTVETTMLGLGTNRTKFVVKATNRAGEAIVGDSGDFKVAWALPAFETVDVVAGDGSFTVTGTLKQATAPAVLEYNTGGGWNAVPASGVVGGRTNGQQLTVRVRARVEAMTSAEFSKSVTPRSTIPPTPQIESGSLRLKASGDVFTVTADLDTTGMLATQGWTPNDYIYCVVRDSSNCKKDAHWSRQSTVALAFGSNSMWWRHLDYQNGLNIQTTLNVSGSTEVVYSHPALRLKLPYVSSGGCTVTMEGQTLAIPITSGGLYFDSALSVTVPEGPEGRPSPGRRRTRRCPAKSTAPLTPRNSSEQRGTTHMNPEQARWFGENFAGIVGNVERAIIGKTEAIRLAVTCMLAEGHLLLEDYPGTGKTTLARALAQSVQGTNSRIQFTPDLLPSDVTGVTIYDQKSGEFEFHQGPIFAAIVLADEINRASPKTQSALLEVMEESRVTVDGQSYGVGQPFMVIATQNPIEQAGTYRLPEAQLDRFLMKTTLGYPDHAATMQILATGGSRPRSTALPAVISTSQVAEMSQLAASVHIESSVFDYIARLTEATRTASDVRLGVSIRGALALVRSSRVWAASLGRHFVVPDDIKMLAIPCLAHRLILDPEAEFSGVQAVDVMAQIVGSVPPPVERQLA</sequence>
<evidence type="ECO:0000256" key="1">
    <source>
        <dbReference type="ARBA" id="ARBA00023295"/>
    </source>
</evidence>
<dbReference type="SMART" id="SM00060">
    <property type="entry name" value="FN3"/>
    <property type="match status" value="2"/>
</dbReference>
<dbReference type="Proteomes" id="UP000516117">
    <property type="component" value="Chromosome"/>
</dbReference>
<dbReference type="Gene3D" id="3.40.50.300">
    <property type="entry name" value="P-loop containing nucleotide triphosphate hydrolases"/>
    <property type="match status" value="1"/>
</dbReference>
<dbReference type="PANTHER" id="PTHR42759">
    <property type="entry name" value="MOXR FAMILY PROTEIN"/>
    <property type="match status" value="1"/>
</dbReference>
<dbReference type="CDD" id="cd00009">
    <property type="entry name" value="AAA"/>
    <property type="match status" value="1"/>
</dbReference>
<dbReference type="KEGG" id="tdf:H9L22_12205"/>
<dbReference type="Gene3D" id="1.10.8.80">
    <property type="entry name" value="Magnesium chelatase subunit I, C-Terminal domain"/>
    <property type="match status" value="1"/>
</dbReference>
<evidence type="ECO:0000256" key="2">
    <source>
        <dbReference type="ARBA" id="ARBA00023326"/>
    </source>
</evidence>
<dbReference type="GO" id="GO:0016798">
    <property type="term" value="F:hydrolase activity, acting on glycosyl bonds"/>
    <property type="evidence" value="ECO:0007669"/>
    <property type="project" value="UniProtKB-KW"/>
</dbReference>
<reference evidence="6 7" key="1">
    <citation type="submission" date="2020-08" db="EMBL/GenBank/DDBJ databases">
        <title>Genome sequence of Tessaracoccus defluvii JCM 17540T.</title>
        <authorList>
            <person name="Hyun D.-W."/>
            <person name="Bae J.-W."/>
        </authorList>
    </citation>
    <scope>NUCLEOTIDE SEQUENCE [LARGE SCALE GENOMIC DNA]</scope>
    <source>
        <strain evidence="6 7">JCM 17540</strain>
    </source>
</reference>